<reference evidence="1 2" key="1">
    <citation type="submission" date="2021-08" db="EMBL/GenBank/DDBJ databases">
        <title>Draft Genome Sequence of Phanerochaete sordida strain YK-624.</title>
        <authorList>
            <person name="Mori T."/>
            <person name="Dohra H."/>
            <person name="Suzuki T."/>
            <person name="Kawagishi H."/>
            <person name="Hirai H."/>
        </authorList>
    </citation>
    <scope>NUCLEOTIDE SEQUENCE [LARGE SCALE GENOMIC DNA]</scope>
    <source>
        <strain evidence="1 2">YK-624</strain>
    </source>
</reference>
<evidence type="ECO:0008006" key="3">
    <source>
        <dbReference type="Google" id="ProtNLM"/>
    </source>
</evidence>
<protein>
    <recommendedName>
        <fullName evidence="3">Heterokaryon incompatibility domain-containing protein</fullName>
    </recommendedName>
</protein>
<organism evidence="1 2">
    <name type="scientific">Phanerochaete sordida</name>
    <dbReference type="NCBI Taxonomy" id="48140"/>
    <lineage>
        <taxon>Eukaryota</taxon>
        <taxon>Fungi</taxon>
        <taxon>Dikarya</taxon>
        <taxon>Basidiomycota</taxon>
        <taxon>Agaricomycotina</taxon>
        <taxon>Agaricomycetes</taxon>
        <taxon>Polyporales</taxon>
        <taxon>Phanerochaetaceae</taxon>
        <taxon>Phanerochaete</taxon>
    </lineage>
</organism>
<dbReference type="AlphaFoldDB" id="A0A9P3GM78"/>
<name>A0A9P3GM78_9APHY</name>
<evidence type="ECO:0000313" key="2">
    <source>
        <dbReference type="Proteomes" id="UP000703269"/>
    </source>
</evidence>
<proteinExistence type="predicted"/>
<evidence type="ECO:0000313" key="1">
    <source>
        <dbReference type="EMBL" id="GJE96060.1"/>
    </source>
</evidence>
<dbReference type="Proteomes" id="UP000703269">
    <property type="component" value="Unassembled WGS sequence"/>
</dbReference>
<keyword evidence="2" id="KW-1185">Reference proteome</keyword>
<dbReference type="EMBL" id="BPQB01000055">
    <property type="protein sequence ID" value="GJE96060.1"/>
    <property type="molecule type" value="Genomic_DNA"/>
</dbReference>
<dbReference type="OrthoDB" id="3226657at2759"/>
<gene>
    <name evidence="1" type="ORF">PsYK624_122530</name>
</gene>
<sequence length="550" mass="62927">MGVEELLHILNDVLGTDVQISDPGVRDCLEYFVRESSTDDGLLEGAHSLTDGLRLVHPIHPMDFGQAYAYWRMVKHDRFEDFIRTLEVRRAADGAMRHDPVEGTYIKNALLPPRRVWDLFSNRVIPFYLIDTHDTDYIPGNIQTVSHSWCHPQNRHSVETPINGYQWPVPIPIIADNAHAPEHSDDMALLERVRVELLNVGVEYAWLDVLCIRQKGLQEHEALRVEEWKTDIPMIGRIYAADRHCVTYFNGLGLPLQLDDDTLRSETHWLNRVWTLQEGTYYWLPGGVTDTVLGSEDARTFFQETIKSSMTRDHTAAVAAIQKRHCTTELDRVHGLAYVIGCKSLPIYDPDMTPDDAWVLLLKHLRPDARQFIAVMHTQWNPDSTSFLPSFEELKMYGTRPGPDAWDTWMCDGISSIGELHQGERRPGTYIHKAQLLGELSVSQPWPGGDCLPSLNISFTTDTDKYRIYGRYLPDIKYRVISLCLQGSLVVEVLGETVIHGEIAQKVIKRGCIHWNSYIPEAPIREDDEKELVVYVPDTDAERAVYNIYE</sequence>
<accession>A0A9P3GM78</accession>
<comment type="caution">
    <text evidence="1">The sequence shown here is derived from an EMBL/GenBank/DDBJ whole genome shotgun (WGS) entry which is preliminary data.</text>
</comment>